<gene>
    <name evidence="4" type="ORF">HPBE_LOCUS15880</name>
</gene>
<evidence type="ECO:0000313" key="6">
    <source>
        <dbReference type="WBParaSite" id="HPBE_0001588101-mRNA-1"/>
    </source>
</evidence>
<evidence type="ECO:0000256" key="2">
    <source>
        <dbReference type="ARBA" id="ARBA00022475"/>
    </source>
</evidence>
<evidence type="ECO:0000313" key="5">
    <source>
        <dbReference type="Proteomes" id="UP000050761"/>
    </source>
</evidence>
<dbReference type="EMBL" id="UZAH01029096">
    <property type="protein sequence ID" value="VDP04218.1"/>
    <property type="molecule type" value="Genomic_DNA"/>
</dbReference>
<dbReference type="Gene3D" id="2.60.40.2160">
    <property type="entry name" value="Interleukin-17 receptor A/B, fibronectin-III-like domain 1"/>
    <property type="match status" value="1"/>
</dbReference>
<comment type="subcellular location">
    <subcellularLocation>
        <location evidence="1">Cell membrane</location>
        <topology evidence="1">Single-pass type I membrane protein</topology>
    </subcellularLocation>
</comment>
<dbReference type="InterPro" id="IPR038683">
    <property type="entry name" value="IL17RA/B_FnIII-like_1_sf"/>
</dbReference>
<evidence type="ECO:0000313" key="4">
    <source>
        <dbReference type="EMBL" id="VDP04218.1"/>
    </source>
</evidence>
<name>A0A183G3A8_HELPZ</name>
<keyword evidence="5" id="KW-1185">Reference proteome</keyword>
<dbReference type="GO" id="GO:0005886">
    <property type="term" value="C:plasma membrane"/>
    <property type="evidence" value="ECO:0007669"/>
    <property type="project" value="UniProtKB-SubCell"/>
</dbReference>
<evidence type="ECO:0000256" key="3">
    <source>
        <dbReference type="SAM" id="SignalP"/>
    </source>
</evidence>
<reference evidence="4 5" key="1">
    <citation type="submission" date="2018-11" db="EMBL/GenBank/DDBJ databases">
        <authorList>
            <consortium name="Pathogen Informatics"/>
        </authorList>
    </citation>
    <scope>NUCLEOTIDE SEQUENCE [LARGE SCALE GENOMIC DNA]</scope>
</reference>
<dbReference type="Pfam" id="PF25519">
    <property type="entry name" value="ILCR1_N"/>
    <property type="match status" value="1"/>
</dbReference>
<keyword evidence="3" id="KW-0732">Signal</keyword>
<reference evidence="6" key="2">
    <citation type="submission" date="2019-09" db="UniProtKB">
        <authorList>
            <consortium name="WormBaseParasite"/>
        </authorList>
    </citation>
    <scope>IDENTIFICATION</scope>
</reference>
<dbReference type="OrthoDB" id="5842538at2759"/>
<keyword evidence="2" id="KW-0472">Membrane</keyword>
<protein>
    <submittedName>
        <fullName evidence="6">Secreted protein</fullName>
    </submittedName>
</protein>
<dbReference type="Proteomes" id="UP000050761">
    <property type="component" value="Unassembled WGS sequence"/>
</dbReference>
<feature type="chain" id="PRO_5044551826" evidence="3">
    <location>
        <begin position="16"/>
        <end position="232"/>
    </location>
</feature>
<accession>A0A183G3A8</accession>
<feature type="signal peptide" evidence="3">
    <location>
        <begin position="1"/>
        <end position="15"/>
    </location>
</feature>
<organism evidence="5 6">
    <name type="scientific">Heligmosomoides polygyrus</name>
    <name type="common">Parasitic roundworm</name>
    <dbReference type="NCBI Taxonomy" id="6339"/>
    <lineage>
        <taxon>Eukaryota</taxon>
        <taxon>Metazoa</taxon>
        <taxon>Ecdysozoa</taxon>
        <taxon>Nematoda</taxon>
        <taxon>Chromadorea</taxon>
        <taxon>Rhabditida</taxon>
        <taxon>Rhabditina</taxon>
        <taxon>Rhabditomorpha</taxon>
        <taxon>Strongyloidea</taxon>
        <taxon>Heligmosomidae</taxon>
        <taxon>Heligmosomoides</taxon>
    </lineage>
</organism>
<proteinExistence type="predicted"/>
<sequence>MIALFAILLASAVVGELNDTADDSVVISSTASIPSRSRSSPYLIADGVEEVDVSNATASSAVSKPTRPASDFQSDCSDPHNKEIACSVHVVDCAEKLFDDVPAGSEPPEAHDLRVEAFAKAMARQERHRLHVDVSWQMPPKNNSVLLRAFKLEINGTVGDKCFVFNVTDFGWTPDSASGQTKLADGWPKVYRNLHAQVTDTRDDACAEFCSVLCPENTRLWCVSQMEYEEKY</sequence>
<dbReference type="WBParaSite" id="HPBE_0001588101-mRNA-1">
    <property type="protein sequence ID" value="HPBE_0001588101-mRNA-1"/>
    <property type="gene ID" value="HPBE_0001588101"/>
</dbReference>
<keyword evidence="2" id="KW-1003">Cell membrane</keyword>
<accession>A0A3P8B3L2</accession>
<evidence type="ECO:0000256" key="1">
    <source>
        <dbReference type="ARBA" id="ARBA00004251"/>
    </source>
</evidence>
<dbReference type="AlphaFoldDB" id="A0A183G3A8"/>